<evidence type="ECO:0000259" key="1">
    <source>
        <dbReference type="Pfam" id="PF00078"/>
    </source>
</evidence>
<dbReference type="EMBL" id="SMMG02000009">
    <property type="protein sequence ID" value="KAA3461736.1"/>
    <property type="molecule type" value="Genomic_DNA"/>
</dbReference>
<dbReference type="InterPro" id="IPR012337">
    <property type="entry name" value="RNaseH-like_sf"/>
</dbReference>
<keyword evidence="6" id="KW-0695">RNA-directed DNA polymerase</keyword>
<reference evidence="7" key="1">
    <citation type="journal article" date="2019" name="Plant Biotechnol. J.">
        <title>Genome sequencing of the Australian wild diploid species Gossypium australe highlights disease resistance and delayed gland morphogenesis.</title>
        <authorList>
            <person name="Cai Y."/>
            <person name="Cai X."/>
            <person name="Wang Q."/>
            <person name="Wang P."/>
            <person name="Zhang Y."/>
            <person name="Cai C."/>
            <person name="Xu Y."/>
            <person name="Wang K."/>
            <person name="Zhou Z."/>
            <person name="Wang C."/>
            <person name="Geng S."/>
            <person name="Li B."/>
            <person name="Dong Q."/>
            <person name="Hou Y."/>
            <person name="Wang H."/>
            <person name="Ai P."/>
            <person name="Liu Z."/>
            <person name="Yi F."/>
            <person name="Sun M."/>
            <person name="An G."/>
            <person name="Cheng J."/>
            <person name="Zhang Y."/>
            <person name="Shi Q."/>
            <person name="Xie Y."/>
            <person name="Shi X."/>
            <person name="Chang Y."/>
            <person name="Huang F."/>
            <person name="Chen Y."/>
            <person name="Hong S."/>
            <person name="Mi L."/>
            <person name="Sun Q."/>
            <person name="Zhang L."/>
            <person name="Zhou B."/>
            <person name="Peng R."/>
            <person name="Zhang X."/>
            <person name="Liu F."/>
        </authorList>
    </citation>
    <scope>NUCLEOTIDE SEQUENCE [LARGE SCALE GENOMIC DNA]</scope>
    <source>
        <strain evidence="7">cv. PA1801</strain>
    </source>
</reference>
<dbReference type="GO" id="GO:0004523">
    <property type="term" value="F:RNA-DNA hybrid ribonuclease activity"/>
    <property type="evidence" value="ECO:0007669"/>
    <property type="project" value="InterPro"/>
</dbReference>
<dbReference type="AlphaFoldDB" id="A0A5B6UY32"/>
<dbReference type="PANTHER" id="PTHR35218:SF9">
    <property type="entry name" value="ENDONUCLEASE_EXONUCLEASE_PHOSPHATASE DOMAIN-CONTAINING PROTEIN"/>
    <property type="match status" value="1"/>
</dbReference>
<dbReference type="Gene3D" id="3.60.10.10">
    <property type="entry name" value="Endonuclease/exonuclease/phosphatase"/>
    <property type="match status" value="1"/>
</dbReference>
<dbReference type="InterPro" id="IPR044730">
    <property type="entry name" value="RNase_H-like_dom_plant"/>
</dbReference>
<feature type="domain" description="RNase H type-1" evidence="3">
    <location>
        <begin position="1125"/>
        <end position="1210"/>
    </location>
</feature>
<dbReference type="CDD" id="cd06222">
    <property type="entry name" value="RNase_H_like"/>
    <property type="match status" value="1"/>
</dbReference>
<evidence type="ECO:0000259" key="5">
    <source>
        <dbReference type="Pfam" id="PF14111"/>
    </source>
</evidence>
<accession>A0A5B6UY32</accession>
<evidence type="ECO:0000259" key="4">
    <source>
        <dbReference type="Pfam" id="PF13966"/>
    </source>
</evidence>
<feature type="domain" description="Endonuclease/exonuclease/phosphatase" evidence="2">
    <location>
        <begin position="164"/>
        <end position="353"/>
    </location>
</feature>
<dbReference type="PANTHER" id="PTHR35218">
    <property type="entry name" value="RNASE H DOMAIN-CONTAINING PROTEIN"/>
    <property type="match status" value="1"/>
</dbReference>
<dbReference type="SUPFAM" id="SSF53098">
    <property type="entry name" value="Ribonuclease H-like"/>
    <property type="match status" value="1"/>
</dbReference>
<feature type="domain" description="DUF4283" evidence="5">
    <location>
        <begin position="1"/>
        <end position="59"/>
    </location>
</feature>
<evidence type="ECO:0000259" key="3">
    <source>
        <dbReference type="Pfam" id="PF13456"/>
    </source>
</evidence>
<keyword evidence="6" id="KW-0808">Transferase</keyword>
<comment type="caution">
    <text evidence="6">The sequence shown here is derived from an EMBL/GenBank/DDBJ whole genome shotgun (WGS) entry which is preliminary data.</text>
</comment>
<dbReference type="Pfam" id="PF14111">
    <property type="entry name" value="DUF4283"/>
    <property type="match status" value="1"/>
</dbReference>
<dbReference type="Pfam" id="PF03372">
    <property type="entry name" value="Exo_endo_phos"/>
    <property type="match status" value="1"/>
</dbReference>
<dbReference type="InterPro" id="IPR005135">
    <property type="entry name" value="Endo/exonuclease/phosphatase"/>
</dbReference>
<evidence type="ECO:0000313" key="7">
    <source>
        <dbReference type="Proteomes" id="UP000325315"/>
    </source>
</evidence>
<gene>
    <name evidence="6" type="ORF">EPI10_028285</name>
</gene>
<sequence length="1220" mass="140789">MESLRAQLKSIWKTKKKFEFHVVGQNLFSIIFDLEDDLEFIMEGRPWLFRKYLILFERLRDPIEREQIKLTSSPYWIHIGPCPPEYDRKDLLHVIGSTFGVERKSGMLKEVIPNGDKSLLESKPRWKRLVRSNQIDYSTMGNAGFKRKYPEERNEEGATEVVKAGNSRAMRRLLNLITQYNPRMVFFMETKLDQKRMERVRNKGGFTNGIDVATEGTRGGLCLAWKDSIEVTLKSYSKWHIDVMVKEDRRKEEWRFTGLYGSPYVKDQDLVWTLLKSLSRDCSCPWLVAGDFNEIMYSFEKKKGELQRDQHRMEMFRDTLAKCHLMDVGYSGAWFTWEMGNLPETNIRERLDRGLQMRNGFLSSNNNKFLGGQRFHFEAWWTMKASFEGVLKDIWESSTSTLVDKLKTVQIRLKNWAKELKGNKGKLKERLTKELEALMMAGRDDETLAEIIDKKIHLNLEIDKEEKYWEQRARTNWLQFGHRNTSYFHKCASIRRRANCINNLVLDNGREITNDSSLKEEATRYFETLFTSKEVANPGKVLEGEGIELTNTTDIVLIPKVQKPKTLVEFRPISLCSVLYKVIAKTIANRLQDVMGQCIDKAQSAFVPGRLITDNVLLAYELLHTFRLKRTGKKGLMAVKLDMSKTYDKWSGISLRSEGLSTLMRIAKNNGLVNGARASRGGPVISHLLFADDCMLFEETTEKGVRILKEIIQEYKRCSGQCATVSRREGDFPKVLCEMIESKLARYWWQKGAGRRGIHWCQWKWLCRSKDEGGLGFKNMAQFSVSFLAKQVWRLLNFPDSLVAQVFKAKYFPASSFLNSRLGHSCSYVWRSIWAAKGVLEKGLIWRVGTGAKISITEDAWIPNYVNFSLRPNIENMHLDKVADLIDNNKREWNRELIENTFPEDVADLILRIPLSCESHNDFLAWRGEASGNSVRNSYKLLQSLDPTAYALQNFYKDFYRKLWQIEVPTKIKIFIWKISWNFLTNRVNMVCRRLASCSICPRCGGGYETMNHLFRECPVSLEMWRALSTLDLSTGISNDFGEWLTMVLTSLNLEKGRIFCVALWAVWGDRNSRIHEKISKSGQQIARFILSYLKELNGVREVTQKNAIIDTKWRHPPAQTIKVNFDGAFDERSKVSASGVVVRNSSGRILISSTKVHRGILSGFAAEAVACRHATQVALGINAEEIIIEGDALSVIKKCKNTTQISNRLIYTRYSQDET</sequence>
<dbReference type="Proteomes" id="UP000325315">
    <property type="component" value="Unassembled WGS sequence"/>
</dbReference>
<dbReference type="CDD" id="cd01650">
    <property type="entry name" value="RT_nLTR_like"/>
    <property type="match status" value="1"/>
</dbReference>
<proteinExistence type="predicted"/>
<feature type="domain" description="Reverse transcriptase zinc-binding" evidence="4">
    <location>
        <begin position="949"/>
        <end position="1025"/>
    </location>
</feature>
<organism evidence="6 7">
    <name type="scientific">Gossypium australe</name>
    <dbReference type="NCBI Taxonomy" id="47621"/>
    <lineage>
        <taxon>Eukaryota</taxon>
        <taxon>Viridiplantae</taxon>
        <taxon>Streptophyta</taxon>
        <taxon>Embryophyta</taxon>
        <taxon>Tracheophyta</taxon>
        <taxon>Spermatophyta</taxon>
        <taxon>Magnoliopsida</taxon>
        <taxon>eudicotyledons</taxon>
        <taxon>Gunneridae</taxon>
        <taxon>Pentapetalae</taxon>
        <taxon>rosids</taxon>
        <taxon>malvids</taxon>
        <taxon>Malvales</taxon>
        <taxon>Malvaceae</taxon>
        <taxon>Malvoideae</taxon>
        <taxon>Gossypium</taxon>
    </lineage>
</organism>
<dbReference type="Pfam" id="PF13966">
    <property type="entry name" value="zf-RVT"/>
    <property type="match status" value="1"/>
</dbReference>
<evidence type="ECO:0000313" key="6">
    <source>
        <dbReference type="EMBL" id="KAA3461736.1"/>
    </source>
</evidence>
<dbReference type="Pfam" id="PF00078">
    <property type="entry name" value="RVT_1"/>
    <property type="match status" value="1"/>
</dbReference>
<dbReference type="InterPro" id="IPR002156">
    <property type="entry name" value="RNaseH_domain"/>
</dbReference>
<dbReference type="Pfam" id="PF13456">
    <property type="entry name" value="RVT_3"/>
    <property type="match status" value="1"/>
</dbReference>
<dbReference type="GO" id="GO:0003676">
    <property type="term" value="F:nucleic acid binding"/>
    <property type="evidence" value="ECO:0007669"/>
    <property type="project" value="InterPro"/>
</dbReference>
<name>A0A5B6UY32_9ROSI</name>
<dbReference type="SUPFAM" id="SSF56219">
    <property type="entry name" value="DNase I-like"/>
    <property type="match status" value="1"/>
</dbReference>
<dbReference type="InterPro" id="IPR025558">
    <property type="entry name" value="DUF4283"/>
</dbReference>
<dbReference type="InterPro" id="IPR000477">
    <property type="entry name" value="RT_dom"/>
</dbReference>
<dbReference type="InterPro" id="IPR036397">
    <property type="entry name" value="RNaseH_sf"/>
</dbReference>
<dbReference type="InterPro" id="IPR036691">
    <property type="entry name" value="Endo/exonu/phosph_ase_sf"/>
</dbReference>
<keyword evidence="6" id="KW-0548">Nucleotidyltransferase</keyword>
<dbReference type="Gene3D" id="3.30.420.10">
    <property type="entry name" value="Ribonuclease H-like superfamily/Ribonuclease H"/>
    <property type="match status" value="1"/>
</dbReference>
<feature type="domain" description="Reverse transcriptase" evidence="1">
    <location>
        <begin position="564"/>
        <end position="649"/>
    </location>
</feature>
<dbReference type="InterPro" id="IPR026960">
    <property type="entry name" value="RVT-Znf"/>
</dbReference>
<protein>
    <submittedName>
        <fullName evidence="6">Reverse transcriptase</fullName>
    </submittedName>
</protein>
<keyword evidence="7" id="KW-1185">Reference proteome</keyword>
<evidence type="ECO:0000259" key="2">
    <source>
        <dbReference type="Pfam" id="PF03372"/>
    </source>
</evidence>
<dbReference type="GO" id="GO:0003964">
    <property type="term" value="F:RNA-directed DNA polymerase activity"/>
    <property type="evidence" value="ECO:0007669"/>
    <property type="project" value="UniProtKB-KW"/>
</dbReference>